<dbReference type="GO" id="GO:0005737">
    <property type="term" value="C:cytoplasm"/>
    <property type="evidence" value="ECO:0007669"/>
    <property type="project" value="TreeGrafter"/>
</dbReference>
<feature type="domain" description="Fumarylacetoacetase-like C-terminal" evidence="2">
    <location>
        <begin position="121"/>
        <end position="261"/>
    </location>
</feature>
<dbReference type="EMBL" id="SRLB01000012">
    <property type="protein sequence ID" value="TGD98037.1"/>
    <property type="molecule type" value="Genomic_DNA"/>
</dbReference>
<dbReference type="AlphaFoldDB" id="A0A4Z0NN37"/>
<dbReference type="InterPro" id="IPR011234">
    <property type="entry name" value="Fumarylacetoacetase-like_C"/>
</dbReference>
<comment type="caution">
    <text evidence="3">The sequence shown here is derived from an EMBL/GenBank/DDBJ whole genome shotgun (WGS) entry which is preliminary data.</text>
</comment>
<dbReference type="PANTHER" id="PTHR30143:SF0">
    <property type="entry name" value="2-KETO-4-PENTENOATE HYDRATASE"/>
    <property type="match status" value="1"/>
</dbReference>
<organism evidence="3 4">
    <name type="scientific">Methylobacterium nonmethylotrophicum</name>
    <dbReference type="NCBI Taxonomy" id="1141884"/>
    <lineage>
        <taxon>Bacteria</taxon>
        <taxon>Pseudomonadati</taxon>
        <taxon>Pseudomonadota</taxon>
        <taxon>Alphaproteobacteria</taxon>
        <taxon>Hyphomicrobiales</taxon>
        <taxon>Methylobacteriaceae</taxon>
        <taxon>Methylobacterium</taxon>
    </lineage>
</organism>
<dbReference type="Proteomes" id="UP000297535">
    <property type="component" value="Unassembled WGS sequence"/>
</dbReference>
<name>A0A4Z0NN37_9HYPH</name>
<proteinExistence type="predicted"/>
<dbReference type="OrthoDB" id="9792137at2"/>
<evidence type="ECO:0000313" key="3">
    <source>
        <dbReference type="EMBL" id="TGD98037.1"/>
    </source>
</evidence>
<dbReference type="InterPro" id="IPR036663">
    <property type="entry name" value="Fumarylacetoacetase_C_sf"/>
</dbReference>
<accession>A0A4Z0NN37</accession>
<evidence type="ECO:0000256" key="1">
    <source>
        <dbReference type="ARBA" id="ARBA00023239"/>
    </source>
</evidence>
<dbReference type="GO" id="GO:0008684">
    <property type="term" value="F:2-oxopent-4-enoate hydratase activity"/>
    <property type="evidence" value="ECO:0007669"/>
    <property type="project" value="TreeGrafter"/>
</dbReference>
<dbReference type="InterPro" id="IPR050772">
    <property type="entry name" value="Hydratase-Decarb/MhpD_sf"/>
</dbReference>
<dbReference type="PANTHER" id="PTHR30143">
    <property type="entry name" value="ACID HYDRATASE"/>
    <property type="match status" value="1"/>
</dbReference>
<reference evidence="3 4" key="1">
    <citation type="submission" date="2019-04" db="EMBL/GenBank/DDBJ databases">
        <authorList>
            <person name="Feng G."/>
            <person name="Zhu H."/>
        </authorList>
    </citation>
    <scope>NUCLEOTIDE SEQUENCE [LARGE SCALE GENOMIC DNA]</scope>
    <source>
        <strain evidence="3 4">6HR-1</strain>
    </source>
</reference>
<gene>
    <name evidence="3" type="ORF">EU555_17975</name>
</gene>
<dbReference type="RefSeq" id="WP_135416441.1">
    <property type="nucleotide sequence ID" value="NZ_SRLB01000012.1"/>
</dbReference>
<evidence type="ECO:0000313" key="4">
    <source>
        <dbReference type="Proteomes" id="UP000297535"/>
    </source>
</evidence>
<protein>
    <recommendedName>
        <fullName evidence="2">Fumarylacetoacetase-like C-terminal domain-containing protein</fullName>
    </recommendedName>
</protein>
<dbReference type="Gene3D" id="3.90.850.10">
    <property type="entry name" value="Fumarylacetoacetase-like, C-terminal domain"/>
    <property type="match status" value="1"/>
</dbReference>
<dbReference type="SUPFAM" id="SSF56529">
    <property type="entry name" value="FAH"/>
    <property type="match status" value="1"/>
</dbReference>
<evidence type="ECO:0000259" key="2">
    <source>
        <dbReference type="Pfam" id="PF01557"/>
    </source>
</evidence>
<dbReference type="Pfam" id="PF01557">
    <property type="entry name" value="FAA_hydrolase"/>
    <property type="match status" value="1"/>
</dbReference>
<sequence length="265" mass="27099">MTEARVMALGRALAASRRAGTAVEPGLLDPLPEGLRDDPAAAEAVQAEAVLACGEAVRGTVLCATARRTARLLACPGPVHAPLLASSLREDGAVVRTSRFVLGVGAQYLAVLGRPFPGENEDPGDPAALAGAILSWRIGLQVLARRLPDCVPLGPWSATADFGLDAAELRGAAIPARAEADLADAPVTLRLDGHAVARGSGAEILEAHPLAAVAWLARALDRVGRGLEAGDVVATGSCTGLIRIRPGQRVEAEFGAFGQVGLEVA</sequence>
<keyword evidence="1" id="KW-0456">Lyase</keyword>
<keyword evidence="4" id="KW-1185">Reference proteome</keyword>